<accession>A0A183S9H3</accession>
<proteinExistence type="predicted"/>
<reference evidence="3" key="1">
    <citation type="submission" date="2016-06" db="UniProtKB">
        <authorList>
            <consortium name="WormBaseParasite"/>
        </authorList>
    </citation>
    <scope>IDENTIFICATION</scope>
</reference>
<protein>
    <submittedName>
        <fullName evidence="1 3">Uncharacterized protein</fullName>
    </submittedName>
</protein>
<organism evidence="3">
    <name type="scientific">Schistocephalus solidus</name>
    <name type="common">Tapeworm</name>
    <dbReference type="NCBI Taxonomy" id="70667"/>
    <lineage>
        <taxon>Eukaryota</taxon>
        <taxon>Metazoa</taxon>
        <taxon>Spiralia</taxon>
        <taxon>Lophotrochozoa</taxon>
        <taxon>Platyhelminthes</taxon>
        <taxon>Cestoda</taxon>
        <taxon>Eucestoda</taxon>
        <taxon>Diphyllobothriidea</taxon>
        <taxon>Diphyllobothriidae</taxon>
        <taxon>Schistocephalus</taxon>
    </lineage>
</organism>
<evidence type="ECO:0000313" key="3">
    <source>
        <dbReference type="WBParaSite" id="SSLN_0000090601-mRNA-1"/>
    </source>
</evidence>
<evidence type="ECO:0000313" key="1">
    <source>
        <dbReference type="EMBL" id="VDL86391.1"/>
    </source>
</evidence>
<sequence>MGSGREDQLLKLQALRAECAVRVLQLEEDRLRLADQYQSFLAPDFHVGSSASTGSLRRFSAGGHEFSDSYHSDICMASSREMQIAGGSSLPPHSVRVPATTSGRPIRSLSRLTDKVGVEGTSQGPLFCTLENSHTKQRKQRKANTAPVKPCTSALRVREGRRHYVEDRPQRPQKSSWPTRFSVFHGRRCDAKVGRSDAFMQTLHKPSQTESIPVSDALQLVSTGQQTAVSTVATLASCCMELLSRGIISLPRRDNVLPSLRGHIAASYPSFFSKSDLTLLVRQLPWSRFIQEENSLGLWGSTYLPTLHFQRRPLWSLPATEVPCDLDSSDSGKNLHNGDPFRLDVDHVSIEEVTIPMTIEEAANANVCQVTTLSEPMQNIGVTPSSDSPGHLNVLESVAVRFQKLSANVARAEHSGPLHTESDRLSWY</sequence>
<name>A0A183S9H3_SCHSO</name>
<reference evidence="1 2" key="2">
    <citation type="submission" date="2018-11" db="EMBL/GenBank/DDBJ databases">
        <authorList>
            <consortium name="Pathogen Informatics"/>
        </authorList>
    </citation>
    <scope>NUCLEOTIDE SEQUENCE [LARGE SCALE GENOMIC DNA]</scope>
    <source>
        <strain evidence="1 2">NST_G2</strain>
    </source>
</reference>
<gene>
    <name evidence="1" type="ORF">SSLN_LOCUS871</name>
</gene>
<dbReference type="Proteomes" id="UP000275846">
    <property type="component" value="Unassembled WGS sequence"/>
</dbReference>
<keyword evidence="2" id="KW-1185">Reference proteome</keyword>
<dbReference type="EMBL" id="UYSU01000927">
    <property type="protein sequence ID" value="VDL86391.1"/>
    <property type="molecule type" value="Genomic_DNA"/>
</dbReference>
<dbReference type="AlphaFoldDB" id="A0A183S9H3"/>
<dbReference type="OrthoDB" id="10567447at2759"/>
<evidence type="ECO:0000313" key="2">
    <source>
        <dbReference type="Proteomes" id="UP000275846"/>
    </source>
</evidence>
<dbReference type="WBParaSite" id="SSLN_0000090601-mRNA-1">
    <property type="protein sequence ID" value="SSLN_0000090601-mRNA-1"/>
    <property type="gene ID" value="SSLN_0000090601"/>
</dbReference>